<name>B4W3P3_9CYAN</name>
<dbReference type="AlphaFoldDB" id="B4W3P3"/>
<proteinExistence type="predicted"/>
<dbReference type="InterPro" id="IPR025193">
    <property type="entry name" value="DUF4114"/>
</dbReference>
<evidence type="ECO:0000313" key="2">
    <source>
        <dbReference type="EMBL" id="EDX71209.1"/>
    </source>
</evidence>
<dbReference type="Pfam" id="PF13448">
    <property type="entry name" value="DUF4114"/>
    <property type="match status" value="1"/>
</dbReference>
<dbReference type="RefSeq" id="WP_006105937.1">
    <property type="nucleotide sequence ID" value="NZ_DS989875.1"/>
</dbReference>
<accession>B4W3P3</accession>
<evidence type="ECO:0000259" key="1">
    <source>
        <dbReference type="Pfam" id="PF13448"/>
    </source>
</evidence>
<evidence type="ECO:0000313" key="3">
    <source>
        <dbReference type="Proteomes" id="UP000003835"/>
    </source>
</evidence>
<dbReference type="HOGENOM" id="CLU_2567949_0_0_3"/>
<organism evidence="2 3">
    <name type="scientific">Coleofasciculus chthonoplastes PCC 7420</name>
    <dbReference type="NCBI Taxonomy" id="118168"/>
    <lineage>
        <taxon>Bacteria</taxon>
        <taxon>Bacillati</taxon>
        <taxon>Cyanobacteriota</taxon>
        <taxon>Cyanophyceae</taxon>
        <taxon>Coleofasciculales</taxon>
        <taxon>Coleofasciculaceae</taxon>
        <taxon>Coleofasciculus</taxon>
    </lineage>
</organism>
<dbReference type="eggNOG" id="COG2931">
    <property type="taxonomic scope" value="Bacteria"/>
</dbReference>
<protein>
    <recommendedName>
        <fullName evidence="1">DUF4114 domain-containing protein</fullName>
    </recommendedName>
</protein>
<keyword evidence="3" id="KW-1185">Reference proteome</keyword>
<dbReference type="Proteomes" id="UP000003835">
    <property type="component" value="Unassembled WGS sequence"/>
</dbReference>
<sequence>MESDRAFGWYLIPNGTTEQFLRENPDNLLGNSPLAFFSFIAANPNGIDNFWRLSPNEFAWTDLTNDSDIDFNDVMIGIQFG</sequence>
<dbReference type="EMBL" id="DS989875">
    <property type="protein sequence ID" value="EDX71209.1"/>
    <property type="molecule type" value="Genomic_DNA"/>
</dbReference>
<gene>
    <name evidence="2" type="ORF">MC7420_2770</name>
</gene>
<reference evidence="2 3" key="1">
    <citation type="submission" date="2008-07" db="EMBL/GenBank/DDBJ databases">
        <authorList>
            <person name="Tandeau de Marsac N."/>
            <person name="Ferriera S."/>
            <person name="Johnson J."/>
            <person name="Kravitz S."/>
            <person name="Beeson K."/>
            <person name="Sutton G."/>
            <person name="Rogers Y.-H."/>
            <person name="Friedman R."/>
            <person name="Frazier M."/>
            <person name="Venter J.C."/>
        </authorList>
    </citation>
    <scope>NUCLEOTIDE SEQUENCE [LARGE SCALE GENOMIC DNA]</scope>
    <source>
        <strain evidence="2 3">PCC 7420</strain>
    </source>
</reference>
<feature type="domain" description="DUF4114" evidence="1">
    <location>
        <begin position="1"/>
        <end position="80"/>
    </location>
</feature>